<evidence type="ECO:0000313" key="2">
    <source>
        <dbReference type="Proteomes" id="UP000337189"/>
    </source>
</evidence>
<reference evidence="1 2" key="1">
    <citation type="submission" date="2019-08" db="EMBL/GenBank/DDBJ databases">
        <authorList>
            <person name="Peeters C."/>
        </authorList>
    </citation>
    <scope>NUCLEOTIDE SEQUENCE [LARGE SCALE GENOMIC DNA]</scope>
    <source>
        <strain evidence="1 2">LMG 31110</strain>
    </source>
</reference>
<gene>
    <name evidence="1" type="ORF">PCO31110_04203</name>
</gene>
<dbReference type="RefSeq" id="WP_048628192.1">
    <property type="nucleotide sequence ID" value="NZ_CABPSJ010000006.1"/>
</dbReference>
<proteinExistence type="predicted"/>
<sequence length="110" mass="12648">MTGTMGENDDGIETSILYSIIGEMERVWGSLGLDGTSEEYAWLNATYQITEEEDVKWQMVLEYFVTHDLPEDDEKDPEAMAFLNDYDAVDSFLTELLRKYRSSGKVYPRA</sequence>
<protein>
    <submittedName>
        <fullName evidence="1">Uncharacterized protein</fullName>
    </submittedName>
</protein>
<accession>A0A5E4XX68</accession>
<dbReference type="EMBL" id="CABPSJ010000006">
    <property type="protein sequence ID" value="VVE40940.1"/>
    <property type="molecule type" value="Genomic_DNA"/>
</dbReference>
<evidence type="ECO:0000313" key="1">
    <source>
        <dbReference type="EMBL" id="VVE40940.1"/>
    </source>
</evidence>
<dbReference type="AlphaFoldDB" id="A0A5E4XX68"/>
<name>A0A5E4XX68_9BURK</name>
<dbReference type="OrthoDB" id="8549808at2"/>
<dbReference type="GeneID" id="47012603"/>
<organism evidence="1 2">
    <name type="scientific">Pandoraea communis</name>
    <dbReference type="NCBI Taxonomy" id="2508297"/>
    <lineage>
        <taxon>Bacteria</taxon>
        <taxon>Pseudomonadati</taxon>
        <taxon>Pseudomonadota</taxon>
        <taxon>Betaproteobacteria</taxon>
        <taxon>Burkholderiales</taxon>
        <taxon>Burkholderiaceae</taxon>
        <taxon>Pandoraea</taxon>
    </lineage>
</organism>
<dbReference type="Proteomes" id="UP000337189">
    <property type="component" value="Unassembled WGS sequence"/>
</dbReference>